<dbReference type="InterPro" id="IPR027417">
    <property type="entry name" value="P-loop_NTPase"/>
</dbReference>
<dbReference type="PANTHER" id="PTHR43394">
    <property type="entry name" value="ATP-DEPENDENT PERMEASE MDL1, MITOCHONDRIAL"/>
    <property type="match status" value="1"/>
</dbReference>
<accession>A0A1F4XKL5</accession>
<dbReference type="InterPro" id="IPR003439">
    <property type="entry name" value="ABC_transporter-like_ATP-bd"/>
</dbReference>
<feature type="domain" description="ABC transporter" evidence="11">
    <location>
        <begin position="361"/>
        <end position="597"/>
    </location>
</feature>
<protein>
    <recommendedName>
        <fullName evidence="15">ABC transporter</fullName>
    </recommendedName>
</protein>
<reference evidence="13 14" key="1">
    <citation type="journal article" date="2016" name="Nat. Commun.">
        <title>Thousands of microbial genomes shed light on interconnected biogeochemical processes in an aquifer system.</title>
        <authorList>
            <person name="Anantharaman K."/>
            <person name="Brown C.T."/>
            <person name="Hug L.A."/>
            <person name="Sharon I."/>
            <person name="Castelle C.J."/>
            <person name="Probst A.J."/>
            <person name="Thomas B.C."/>
            <person name="Singh A."/>
            <person name="Wilkins M.J."/>
            <person name="Karaoz U."/>
            <person name="Brodie E.L."/>
            <person name="Williams K.H."/>
            <person name="Hubbard S.S."/>
            <person name="Banfield J.F."/>
        </authorList>
    </citation>
    <scope>NUCLEOTIDE SEQUENCE [LARGE SCALE GENOMIC DNA]</scope>
</reference>
<gene>
    <name evidence="13" type="ORF">A2V81_00630</name>
</gene>
<comment type="subcellular location">
    <subcellularLocation>
        <location evidence="1">Cell membrane</location>
        <topology evidence="1">Multi-pass membrane protein</topology>
    </subcellularLocation>
</comment>
<sequence length="608" mass="68514">MRIPQLFFVTNNKQKLQNQKAQKQKLKNTIAIVLQLFKYALPYWSQWLGLLLLSLIMIGVSLVDPLILRFLIDNVLIGHSYTLLGTVIVVFLFAKILALILIYIYGVSYEKFFQKILIHLRNDVFQHLEYKQIHFFKKRQVGDLLRLLTSDINAVRQILSVAEKVVVNTLRLSFILIIIMTLNWSITLLLLVVIPLYAWVQFTYIRRLRLQAKDVVATDIKLLSFLEERLSNILLIKLFSKEAHELSTETRLARNWVKRSIKLMSLILLIVVLIGSISAITAVAVLWLGGTAVIMGSITIGTLIATYTYAIQMFEPVAGLVSLPSSLQESLISAQRIFDILETEAEPMGGTSPVKHLRGDIKFSHVSFAYPENPHKLVLDNVSFHIKAGESVGLVGDSGSGKSTIFLLLLRLYVPTKGKIFLDGIPIEKFPLSFLRKHIGIAPQTHLLFPGTIRENITYAAPRASQMEIYRATTLAGIHQKIHSLPLKYQTLIGSAGGRLSEGEKQRLSLARVFLRSPDFFIFDEPTAALDSKNEVLIKHAMESVSGEQTSIIISHRLSAIEYVDRILVLDSGRLIEQGPHDALMKVQGKFFAMHAQQFPREAKSDTI</sequence>
<feature type="domain" description="ABC transmembrane type-1" evidence="12">
    <location>
        <begin position="48"/>
        <end position="329"/>
    </location>
</feature>
<evidence type="ECO:0000256" key="7">
    <source>
        <dbReference type="ARBA" id="ARBA00022989"/>
    </source>
</evidence>
<dbReference type="SUPFAM" id="SSF52540">
    <property type="entry name" value="P-loop containing nucleoside triphosphate hydrolases"/>
    <property type="match status" value="1"/>
</dbReference>
<dbReference type="GO" id="GO:0015421">
    <property type="term" value="F:ABC-type oligopeptide transporter activity"/>
    <property type="evidence" value="ECO:0007669"/>
    <property type="project" value="TreeGrafter"/>
</dbReference>
<name>A0A1F4XKL5_9BACT</name>
<dbReference type="InterPro" id="IPR036640">
    <property type="entry name" value="ABC1_TM_sf"/>
</dbReference>
<keyword evidence="5" id="KW-0547">Nucleotide-binding</keyword>
<evidence type="ECO:0000313" key="14">
    <source>
        <dbReference type="Proteomes" id="UP000177614"/>
    </source>
</evidence>
<comment type="caution">
    <text evidence="13">The sequence shown here is derived from an EMBL/GenBank/DDBJ whole genome shotgun (WGS) entry which is preliminary data.</text>
</comment>
<dbReference type="SUPFAM" id="SSF90123">
    <property type="entry name" value="ABC transporter transmembrane region"/>
    <property type="match status" value="1"/>
</dbReference>
<organism evidence="13 14">
    <name type="scientific">Candidatus Abawacabacteria bacterium RBG_16_42_10</name>
    <dbReference type="NCBI Taxonomy" id="1817814"/>
    <lineage>
        <taxon>Bacteria</taxon>
        <taxon>Candidatus Abawacaibacteriota</taxon>
    </lineage>
</organism>
<dbReference type="CDD" id="cd07346">
    <property type="entry name" value="ABC_6TM_exporters"/>
    <property type="match status" value="1"/>
</dbReference>
<dbReference type="SMART" id="SM00382">
    <property type="entry name" value="AAA"/>
    <property type="match status" value="1"/>
</dbReference>
<keyword evidence="8 10" id="KW-0472">Membrane</keyword>
<dbReference type="GO" id="GO:0005524">
    <property type="term" value="F:ATP binding"/>
    <property type="evidence" value="ECO:0007669"/>
    <property type="project" value="UniProtKB-KW"/>
</dbReference>
<feature type="transmembrane region" description="Helical" evidence="10">
    <location>
        <begin position="83"/>
        <end position="105"/>
    </location>
</feature>
<dbReference type="EMBL" id="MEWR01000009">
    <property type="protein sequence ID" value="OGC82227.1"/>
    <property type="molecule type" value="Genomic_DNA"/>
</dbReference>
<dbReference type="Proteomes" id="UP000177614">
    <property type="component" value="Unassembled WGS sequence"/>
</dbReference>
<evidence type="ECO:0000256" key="8">
    <source>
        <dbReference type="ARBA" id="ARBA00023136"/>
    </source>
</evidence>
<evidence type="ECO:0000256" key="6">
    <source>
        <dbReference type="ARBA" id="ARBA00022840"/>
    </source>
</evidence>
<keyword evidence="6" id="KW-0067">ATP-binding</keyword>
<evidence type="ECO:0000313" key="13">
    <source>
        <dbReference type="EMBL" id="OGC82227.1"/>
    </source>
</evidence>
<keyword evidence="7 10" id="KW-1133">Transmembrane helix</keyword>
<keyword evidence="2" id="KW-0813">Transport</keyword>
<dbReference type="PROSITE" id="PS50893">
    <property type="entry name" value="ABC_TRANSPORTER_2"/>
    <property type="match status" value="1"/>
</dbReference>
<feature type="transmembrane region" description="Helical" evidence="10">
    <location>
        <begin position="263"/>
        <end position="287"/>
    </location>
</feature>
<dbReference type="Pfam" id="PF00005">
    <property type="entry name" value="ABC_tran"/>
    <property type="match status" value="1"/>
</dbReference>
<feature type="transmembrane region" description="Helical" evidence="10">
    <location>
        <begin position="47"/>
        <end position="71"/>
    </location>
</feature>
<keyword evidence="9" id="KW-0175">Coiled coil</keyword>
<dbReference type="Gene3D" id="3.40.50.300">
    <property type="entry name" value="P-loop containing nucleotide triphosphate hydrolases"/>
    <property type="match status" value="1"/>
</dbReference>
<feature type="transmembrane region" description="Helical" evidence="10">
    <location>
        <begin position="293"/>
        <end position="310"/>
    </location>
</feature>
<proteinExistence type="predicted"/>
<dbReference type="PANTHER" id="PTHR43394:SF1">
    <property type="entry name" value="ATP-BINDING CASSETTE SUB-FAMILY B MEMBER 10, MITOCHONDRIAL"/>
    <property type="match status" value="1"/>
</dbReference>
<keyword evidence="3" id="KW-1003">Cell membrane</keyword>
<evidence type="ECO:0000256" key="3">
    <source>
        <dbReference type="ARBA" id="ARBA00022475"/>
    </source>
</evidence>
<dbReference type="GO" id="GO:0005886">
    <property type="term" value="C:plasma membrane"/>
    <property type="evidence" value="ECO:0007669"/>
    <property type="project" value="UniProtKB-SubCell"/>
</dbReference>
<evidence type="ECO:0008006" key="15">
    <source>
        <dbReference type="Google" id="ProtNLM"/>
    </source>
</evidence>
<dbReference type="STRING" id="1817814.A2V81_00630"/>
<evidence type="ECO:0000256" key="10">
    <source>
        <dbReference type="SAM" id="Phobius"/>
    </source>
</evidence>
<dbReference type="Gene3D" id="1.20.1560.10">
    <property type="entry name" value="ABC transporter type 1, transmembrane domain"/>
    <property type="match status" value="1"/>
</dbReference>
<dbReference type="InterPro" id="IPR011527">
    <property type="entry name" value="ABC1_TM_dom"/>
</dbReference>
<dbReference type="Pfam" id="PF00664">
    <property type="entry name" value="ABC_membrane"/>
    <property type="match status" value="1"/>
</dbReference>
<dbReference type="AlphaFoldDB" id="A0A1F4XKL5"/>
<dbReference type="InterPro" id="IPR039421">
    <property type="entry name" value="Type_1_exporter"/>
</dbReference>
<evidence type="ECO:0000256" key="9">
    <source>
        <dbReference type="SAM" id="Coils"/>
    </source>
</evidence>
<evidence type="ECO:0000259" key="11">
    <source>
        <dbReference type="PROSITE" id="PS50893"/>
    </source>
</evidence>
<evidence type="ECO:0000256" key="2">
    <source>
        <dbReference type="ARBA" id="ARBA00022448"/>
    </source>
</evidence>
<evidence type="ECO:0000259" key="12">
    <source>
        <dbReference type="PROSITE" id="PS50929"/>
    </source>
</evidence>
<dbReference type="PROSITE" id="PS50929">
    <property type="entry name" value="ABC_TM1F"/>
    <property type="match status" value="1"/>
</dbReference>
<feature type="transmembrane region" description="Helical" evidence="10">
    <location>
        <begin position="174"/>
        <end position="200"/>
    </location>
</feature>
<dbReference type="FunFam" id="3.40.50.300:FF:000221">
    <property type="entry name" value="Multidrug ABC transporter ATP-binding protein"/>
    <property type="match status" value="1"/>
</dbReference>
<feature type="coiled-coil region" evidence="9">
    <location>
        <begin position="9"/>
        <end position="36"/>
    </location>
</feature>
<keyword evidence="4 10" id="KW-0812">Transmembrane</keyword>
<dbReference type="GO" id="GO:0016887">
    <property type="term" value="F:ATP hydrolysis activity"/>
    <property type="evidence" value="ECO:0007669"/>
    <property type="project" value="InterPro"/>
</dbReference>
<evidence type="ECO:0000256" key="1">
    <source>
        <dbReference type="ARBA" id="ARBA00004651"/>
    </source>
</evidence>
<dbReference type="InterPro" id="IPR003593">
    <property type="entry name" value="AAA+_ATPase"/>
</dbReference>
<evidence type="ECO:0000256" key="4">
    <source>
        <dbReference type="ARBA" id="ARBA00022692"/>
    </source>
</evidence>
<evidence type="ECO:0000256" key="5">
    <source>
        <dbReference type="ARBA" id="ARBA00022741"/>
    </source>
</evidence>